<dbReference type="EMBL" id="MLGG01000013">
    <property type="protein sequence ID" value="KAK1459567.1"/>
    <property type="molecule type" value="Genomic_DNA"/>
</dbReference>
<comment type="caution">
    <text evidence="1">The sequence shown here is derived from an EMBL/GenBank/DDBJ whole genome shotgun (WGS) entry which is preliminary data.</text>
</comment>
<evidence type="ECO:0000313" key="2">
    <source>
        <dbReference type="Proteomes" id="UP001239795"/>
    </source>
</evidence>
<evidence type="ECO:0000313" key="1">
    <source>
        <dbReference type="EMBL" id="KAK1459567.1"/>
    </source>
</evidence>
<reference evidence="1 2" key="1">
    <citation type="submission" date="2016-10" db="EMBL/GenBank/DDBJ databases">
        <title>The genome sequence of Colletotrichum fioriniae PJ7.</title>
        <authorList>
            <person name="Baroncelli R."/>
        </authorList>
    </citation>
    <scope>NUCLEOTIDE SEQUENCE [LARGE SCALE GENOMIC DNA]</scope>
    <source>
        <strain evidence="1">Col 31</strain>
    </source>
</reference>
<dbReference type="AlphaFoldDB" id="A0AAI9UJD8"/>
<name>A0AAI9UJD8_9PEZI</name>
<gene>
    <name evidence="1" type="ORF">CMEL01_02566</name>
</gene>
<sequence>MCGVCRQPGDLSPESRTDVVGRWWILFVTGHRPVTLSMYVDVMSRHERCLSRCVLLASEGKGKKEKGFILTNEHWVRMPPAGGRGGLGSKRVLSLIDACMPPPTSPLFAHLLPKNGCDEYCLGGAEWSTTVPANRESDAIGSNYEKHAKRSVPLQIKHARTTAFFGPADERPEYLGGAARLLKQRDDRFLSTPSTSSPDPGFAAQADGCIVRQFLVFARTRRCYRNFSALFH</sequence>
<organism evidence="1 2">
    <name type="scientific">Colletotrichum melonis</name>
    <dbReference type="NCBI Taxonomy" id="1209925"/>
    <lineage>
        <taxon>Eukaryota</taxon>
        <taxon>Fungi</taxon>
        <taxon>Dikarya</taxon>
        <taxon>Ascomycota</taxon>
        <taxon>Pezizomycotina</taxon>
        <taxon>Sordariomycetes</taxon>
        <taxon>Hypocreomycetidae</taxon>
        <taxon>Glomerellales</taxon>
        <taxon>Glomerellaceae</taxon>
        <taxon>Colletotrichum</taxon>
        <taxon>Colletotrichum acutatum species complex</taxon>
    </lineage>
</organism>
<keyword evidence="2" id="KW-1185">Reference proteome</keyword>
<protein>
    <submittedName>
        <fullName evidence="1">Uncharacterized protein</fullName>
    </submittedName>
</protein>
<dbReference type="Proteomes" id="UP001239795">
    <property type="component" value="Unassembled WGS sequence"/>
</dbReference>
<accession>A0AAI9UJD8</accession>
<proteinExistence type="predicted"/>